<dbReference type="SUPFAM" id="SSF52151">
    <property type="entry name" value="FabD/lysophospholipase-like"/>
    <property type="match status" value="2"/>
</dbReference>
<evidence type="ECO:0000256" key="7">
    <source>
        <dbReference type="SAM" id="MobiDB-lite"/>
    </source>
</evidence>
<dbReference type="SMART" id="SM00827">
    <property type="entry name" value="PKS_AT"/>
    <property type="match status" value="2"/>
</dbReference>
<dbReference type="PROSITE" id="PS50075">
    <property type="entry name" value="CARRIER"/>
    <property type="match status" value="2"/>
</dbReference>
<reference evidence="11 12" key="1">
    <citation type="submission" date="2020-03" db="EMBL/GenBank/DDBJ databases">
        <title>Whole genome shotgun sequence of Phytohabitans flavus NBRC 107702.</title>
        <authorList>
            <person name="Komaki H."/>
            <person name="Tamura T."/>
        </authorList>
    </citation>
    <scope>NUCLEOTIDE SEQUENCE [LARGE SCALE GENOMIC DNA]</scope>
    <source>
        <strain evidence="11 12">NBRC 107702</strain>
    </source>
</reference>
<dbReference type="InterPro" id="IPR009081">
    <property type="entry name" value="PP-bd_ACP"/>
</dbReference>
<dbReference type="InterPro" id="IPR014031">
    <property type="entry name" value="Ketoacyl_synth_C"/>
</dbReference>
<dbReference type="Pfam" id="PF21089">
    <property type="entry name" value="PKS_DH_N"/>
    <property type="match status" value="2"/>
</dbReference>
<feature type="active site" description="Proton donor; for dehydratase activity" evidence="6">
    <location>
        <position position="2285"/>
    </location>
</feature>
<dbReference type="InterPro" id="IPR050091">
    <property type="entry name" value="PKS_NRPS_Biosynth_Enz"/>
</dbReference>
<dbReference type="InterPro" id="IPR049900">
    <property type="entry name" value="PKS_mFAS_DH"/>
</dbReference>
<dbReference type="Gene3D" id="1.10.287.1960">
    <property type="match status" value="1"/>
</dbReference>
<sequence length="2929" mass="303966">MDAVDAHGTGTTLGDPIEAEALLAAYGGERAHPLLVGSVKSNLGHTQAAAGVAGVIKMVQAMRYGVLPQTLHVTAPSSHVDWSTGTLALATSPSDWPDLPRPRRAGVSSFGISGTNAHVILEAPAPQPPNASVAEPALVLWPVSARSDAALDAQVARLRDLDLPRADVAASLAGRTLFEHRAVLLAASGGVTEVARGVAGERPLAMLFSGQGSQRLGMGRGLYDRFPVFADALDEVLAHLDPGLRDAMWGSDAAVLDRTGSAQPALFAVEVALYRLVASFGIHPDHLAGHSIGEVAAAHVAGVLSLEDACGLVSARASLMQALPAGGAMVALRATEADVLPLLTEGVSIAAVNGPQAVVIAGDEEAVLAIAARFEKSTRLRVSHAFHSPLMEPMLAPFRAVAEGLAFAEPRIPLVAGGDVTDPEYWVRHVRDTVRFGDAVASLDGATFLEIGPDGVLAALAGDGIPSLRKDRPEEDAFLTALGRLHVNGVAVDWAPVFEGTGARRVALPTYPFQRQRFWPSGMSLAGDASGFGLAPAGHALLGAAVAVAGSDQVVLTGRLSLATHPWLSGHRGNVLLELAIRAGDEVGCDRVERLVVDEPLVLTERDALAIQVRIDPPDEAGRRAVGIFSRSADGVDRPWTRHASGELSTGERALDFGAAQGVYAEVSADDVRGFGIHPALLDAAVEAFDGALVAGEWHGASLHAAEASSLRVRLSPAGTDAVSLVAVDPEGAPVLSIESLALRAPTLATRTGRDPLFQLEWVPAQLEPADEADVTLVPVDGDDVHAVTAAALQTLQDALDGTARLAFVTRGAVSGDSLAAAAVWGLVRSAQVEHPGRFLLVDTDGEPDPASVAALLIAGETQAVVRDGEVLVGRLALLDTEPSARGWDPDRTVLITGGTGGLGAALARHLVSVRGMRRLLLVSRRGLDAPGAAELRDELAGLGAEVMVAAADVADRDALAAVLDGHDLTAVVHTAGVLDDGVVASLDAGRLSTVLRPKADAAWLLHELTRNSELAGFVLYASVSGVMGSPGQANYAAANAYLDALATHRRGLGLPAVSIAWGPWAQDSGMTAGLSRADIERMTRSGMPPLTTEEGLALFDAAIGADAASVVAIRLTGGSGPARSVEQVPALMRGLVRAGRRTAASGSGGALAQKLTGLSEDERHKRLTELVRAEAATVLGFGSADGVAADREFRQLGFDSLTAVELRNRLSAASGLTLPATLTFDYPTPVAVARHLAAELLGGTDPEAEVAPMVVTDEPVAIVGMACRFPGGIATPEDLWRLLADGRDAIGTFPTDRGWDLDALAGDGPGRSATLQGGFLYDAADFDPAFFGISPREAVAMDPQQRLLLETSWEAIERTGIDPLALRGSRTGVFVGTNGQDYVHLVLASNEDMEGHAGTGLAASVISGRLSYTFGLEGPAMTVDTACSSSLVALHLAAQALRSGECSLALAGGATVMTTSASFAGFTRQGGLAPDGRCKAFSDEADGTAWSEGVGMLVLERLSDAQRNGHPVLAVVRGSAINQDGASNGLTAPNGPSQQRVIRQALASAGLTSSDVDAVDAHGTGTTLGDPIEAQALLATYGRDRETPLLLGAVKSNLGHTQAAAGVAGVIKMVQAIRHGVVPKTLHVDSPSSHVDWSTGAVELVTESTAWPEVARPRRAGISSFGISGTNAHVILEQAPLPDVMSPAPQLAVVPWPVSAKSETALDAQIERVRGLDLPRADVGLSLTARSVFDHRAVLLATRDGVSEVARGQAKPGPLAVLFSGQGSQRLGMGRDLYARYPVFAAGLDEVLEHLDPGLRDVMWGEDVEVLNQTGYAQPALFAVEVALYRLVESFGIRPDHLVGHSIGEVTAAHIAGVFDLPDACRLVSARASLMQRLPAGGAMVAVQASEDDITPYLVGRVSVAAVNGPSAVVIAGDVDEVEAVAGRFERSTRLRVSHAFHSPLMDPMLDEFRAAIQDVAFRPPRIPVVTAGDVTDPEYWVSHVRDTVRFADAVAALDGATLLEIGPDGVLSAMTGTAIPILRKDRDEQIAFLTALARLYTGGTGIDWRPVYSAAQHVDLPTYPFQHQRYWPAGLGLGITDASGLGQASLGHPLLVAAVELAGDEDIVFTGRLSLGTHPWLADHRPGGVALVPSAALAEMAIRAGDEVGCDRVEDLTLTEPLVLGEREAVTVQVRVGPPGDDGQRDLSIHSRPADSPDRGWTSHAYGVLTTAGRVSTFDATAWPPLGAEALDLDGFYEGGEHGPAFHGLRGAWRAGAELFAEIALPDEAGDRRGFGIHPALLDAATHAMTADGLLPADWRGLTLHASEASTLRVRLAPASGGAMSLTAVDADGVPVLSAESLTLRAPVLPERIEHRPLFNVEWVPAQLEPADQVDVTFVPVAGEDVHAVTAAALQALQEALAGASRLAFVTQGAVSGDNLAAAAVWGLVRSAQAEHPGRFLLVDTDSEPDPASVAALIAAGETQVVIRDGQTLVARLALLDIEPSVHEWDPDRTVLITGGTGGLGAALARHLVTARGMRRLLLVSRRGLDAPGAADLRDELAALGAHVAIEAADVADRDALTAAIAGHDLTAVVHTAGVLDDGVVASLDAGRLSTVLRPKADAAWLLHELTRDSGLAGFVLYASVSGVMGSPGQANYAAANAYLDALATHRRGLGLPAVSIAWGPWAQDSGMTAGLSRADIERMTRSGMPPLTTEEGLALFDAAIGADAASVVAIRLTGGSGPAQSVEQVPALMRGLVRTGRRAAASGAGRDALARQLAGLGEDERQKALTELVRIEVATVLGFGSPDGVAADREFRQLGFDSLTAVELRNRLSAASGLTLPATLTFDYPTPVAVAKHLATEIAGGDAPAGPSLLAELDRFEAVAAASEADDITRAGVAARLRQLLAQWTTPTAEDTDGGVTERINAASTAEVFAFIDKELGRSKDR</sequence>
<evidence type="ECO:0000256" key="4">
    <source>
        <dbReference type="ARBA" id="ARBA00023268"/>
    </source>
</evidence>
<dbReference type="InterPro" id="IPR013968">
    <property type="entry name" value="PKS_KR"/>
</dbReference>
<dbReference type="SMART" id="SM00823">
    <property type="entry name" value="PKS_PP"/>
    <property type="match status" value="2"/>
</dbReference>
<dbReference type="InterPro" id="IPR016035">
    <property type="entry name" value="Acyl_Trfase/lysoPLipase"/>
</dbReference>
<evidence type="ECO:0000256" key="2">
    <source>
        <dbReference type="ARBA" id="ARBA00022553"/>
    </source>
</evidence>
<feature type="domain" description="Ketosynthase family 3 (KS3)" evidence="9">
    <location>
        <begin position="1"/>
        <end position="123"/>
    </location>
</feature>
<dbReference type="Gene3D" id="3.40.50.720">
    <property type="entry name" value="NAD(P)-binding Rossmann-like Domain"/>
    <property type="match status" value="2"/>
</dbReference>
<keyword evidence="1" id="KW-0596">Phosphopantetheine</keyword>
<evidence type="ECO:0000256" key="3">
    <source>
        <dbReference type="ARBA" id="ARBA00022679"/>
    </source>
</evidence>
<dbReference type="InterPro" id="IPR020806">
    <property type="entry name" value="PKS_PP-bd"/>
</dbReference>
<dbReference type="InterPro" id="IPR018201">
    <property type="entry name" value="Ketoacyl_synth_AS"/>
</dbReference>
<organism evidence="11 12">
    <name type="scientific">Phytohabitans flavus</name>
    <dbReference type="NCBI Taxonomy" id="1076124"/>
    <lineage>
        <taxon>Bacteria</taxon>
        <taxon>Bacillati</taxon>
        <taxon>Actinomycetota</taxon>
        <taxon>Actinomycetes</taxon>
        <taxon>Micromonosporales</taxon>
        <taxon>Micromonosporaceae</taxon>
    </lineage>
</organism>
<reference evidence="11 12" key="2">
    <citation type="submission" date="2020-03" db="EMBL/GenBank/DDBJ databases">
        <authorList>
            <person name="Ichikawa N."/>
            <person name="Kimura A."/>
            <person name="Kitahashi Y."/>
            <person name="Uohara A."/>
        </authorList>
    </citation>
    <scope>NUCLEOTIDE SEQUENCE [LARGE SCALE GENOMIC DNA]</scope>
    <source>
        <strain evidence="11 12">NBRC 107702</strain>
    </source>
</reference>
<dbReference type="InterPro" id="IPR016039">
    <property type="entry name" value="Thiolase-like"/>
</dbReference>
<dbReference type="InterPro" id="IPR016036">
    <property type="entry name" value="Malonyl_transacylase_ACP-bd"/>
</dbReference>
<dbReference type="GO" id="GO:0004315">
    <property type="term" value="F:3-oxoacyl-[acyl-carrier-protein] synthase activity"/>
    <property type="evidence" value="ECO:0007669"/>
    <property type="project" value="InterPro"/>
</dbReference>
<keyword evidence="2" id="KW-0597">Phosphoprotein</keyword>
<dbReference type="InterPro" id="IPR036736">
    <property type="entry name" value="ACP-like_sf"/>
</dbReference>
<dbReference type="Pfam" id="PF00109">
    <property type="entry name" value="ketoacyl-synt"/>
    <property type="match status" value="1"/>
</dbReference>
<feature type="compositionally biased region" description="Basic and acidic residues" evidence="7">
    <location>
        <begin position="2184"/>
        <end position="2200"/>
    </location>
</feature>
<dbReference type="SMART" id="SM01294">
    <property type="entry name" value="PKS_PP_betabranch"/>
    <property type="match status" value="2"/>
</dbReference>
<dbReference type="FunFam" id="3.40.47.10:FF:000019">
    <property type="entry name" value="Polyketide synthase type I"/>
    <property type="match status" value="1"/>
</dbReference>
<dbReference type="InterPro" id="IPR055123">
    <property type="entry name" value="SpnB-like_Rossmann"/>
</dbReference>
<dbReference type="GO" id="GO:0004312">
    <property type="term" value="F:fatty acid synthase activity"/>
    <property type="evidence" value="ECO:0007669"/>
    <property type="project" value="TreeGrafter"/>
</dbReference>
<dbReference type="CDD" id="cd00833">
    <property type="entry name" value="PKS"/>
    <property type="match status" value="2"/>
</dbReference>
<dbReference type="InterPro" id="IPR036291">
    <property type="entry name" value="NAD(P)-bd_dom_sf"/>
</dbReference>
<proteinExistence type="predicted"/>
<feature type="domain" description="Carrier" evidence="8">
    <location>
        <begin position="1166"/>
        <end position="1241"/>
    </location>
</feature>
<dbReference type="InterPro" id="IPR006162">
    <property type="entry name" value="Ppantetheine_attach_site"/>
</dbReference>
<protein>
    <recommendedName>
        <fullName evidence="13">Polyketide synthase</fullName>
    </recommendedName>
</protein>
<evidence type="ECO:0000256" key="5">
    <source>
        <dbReference type="ARBA" id="ARBA00023315"/>
    </source>
</evidence>
<dbReference type="InterPro" id="IPR001227">
    <property type="entry name" value="Ac_transferase_dom_sf"/>
</dbReference>
<dbReference type="PROSITE" id="PS52004">
    <property type="entry name" value="KS3_2"/>
    <property type="match status" value="2"/>
</dbReference>
<dbReference type="Gene3D" id="1.10.1200.10">
    <property type="entry name" value="ACP-like"/>
    <property type="match status" value="2"/>
</dbReference>
<dbReference type="SMART" id="SM00822">
    <property type="entry name" value="PKS_KR"/>
    <property type="match status" value="2"/>
</dbReference>
<evidence type="ECO:0000256" key="6">
    <source>
        <dbReference type="PROSITE-ProRule" id="PRU01363"/>
    </source>
</evidence>
<dbReference type="InterPro" id="IPR042104">
    <property type="entry name" value="PKS_dehydratase_sf"/>
</dbReference>
<dbReference type="CDD" id="cd08956">
    <property type="entry name" value="KR_3_FAS_SDR_x"/>
    <property type="match status" value="2"/>
</dbReference>
<dbReference type="KEGG" id="pfla:Pflav_057020"/>
<dbReference type="GO" id="GO:0006633">
    <property type="term" value="P:fatty acid biosynthetic process"/>
    <property type="evidence" value="ECO:0007669"/>
    <property type="project" value="InterPro"/>
</dbReference>
<dbReference type="GO" id="GO:0031177">
    <property type="term" value="F:phosphopantetheine binding"/>
    <property type="evidence" value="ECO:0007669"/>
    <property type="project" value="InterPro"/>
</dbReference>
<name>A0A6F8XZK4_9ACTN</name>
<keyword evidence="3" id="KW-0808">Transferase</keyword>
<feature type="active site" description="Proton acceptor; for dehydratase activity" evidence="6">
    <location>
        <position position="2126"/>
    </location>
</feature>
<dbReference type="Pfam" id="PF22953">
    <property type="entry name" value="SpnB_Rossmann"/>
    <property type="match status" value="2"/>
</dbReference>
<evidence type="ECO:0000259" key="8">
    <source>
        <dbReference type="PROSITE" id="PS50075"/>
    </source>
</evidence>
<dbReference type="PROSITE" id="PS00012">
    <property type="entry name" value="PHOSPHOPANTETHEINE"/>
    <property type="match status" value="2"/>
</dbReference>
<dbReference type="Gene3D" id="3.30.70.250">
    <property type="entry name" value="Malonyl-CoA ACP transacylase, ACP-binding"/>
    <property type="match status" value="1"/>
</dbReference>
<dbReference type="InterPro" id="IPR014030">
    <property type="entry name" value="Ketoacyl_synth_N"/>
</dbReference>
<dbReference type="PROSITE" id="PS00606">
    <property type="entry name" value="KS3_1"/>
    <property type="match status" value="1"/>
</dbReference>
<dbReference type="SUPFAM" id="SSF53901">
    <property type="entry name" value="Thiolase-like"/>
    <property type="match status" value="2"/>
</dbReference>
<dbReference type="InterPro" id="IPR049552">
    <property type="entry name" value="PKS_DH_N"/>
</dbReference>
<feature type="domain" description="Carrier" evidence="8">
    <location>
        <begin position="2770"/>
        <end position="2845"/>
    </location>
</feature>
<evidence type="ECO:0000259" key="9">
    <source>
        <dbReference type="PROSITE" id="PS52004"/>
    </source>
</evidence>
<evidence type="ECO:0000313" key="12">
    <source>
        <dbReference type="Proteomes" id="UP000502508"/>
    </source>
</evidence>
<keyword evidence="4" id="KW-0511">Multifunctional enzyme</keyword>
<dbReference type="SMART" id="SM00825">
    <property type="entry name" value="PKS_KS"/>
    <property type="match status" value="1"/>
</dbReference>
<dbReference type="InterPro" id="IPR032821">
    <property type="entry name" value="PKS_assoc"/>
</dbReference>
<dbReference type="SUPFAM" id="SSF51735">
    <property type="entry name" value="NAD(P)-binding Rossmann-fold domains"/>
    <property type="match status" value="4"/>
</dbReference>
<dbReference type="Gene3D" id="3.10.129.110">
    <property type="entry name" value="Polyketide synthase dehydratase"/>
    <property type="match status" value="3"/>
</dbReference>
<feature type="domain" description="Ketosynthase family 3 (KS3)" evidence="9">
    <location>
        <begin position="1258"/>
        <end position="1679"/>
    </location>
</feature>
<dbReference type="Gene3D" id="3.40.366.10">
    <property type="entry name" value="Malonyl-Coenzyme A Acyl Carrier Protein, domain 2"/>
    <property type="match status" value="2"/>
</dbReference>
<dbReference type="InterPro" id="IPR049551">
    <property type="entry name" value="PKS_DH_C"/>
</dbReference>
<dbReference type="PANTHER" id="PTHR43775:SF51">
    <property type="entry name" value="INACTIVE PHENOLPHTHIOCEROL SYNTHESIS POLYKETIDE SYNTHASE TYPE I PKS1-RELATED"/>
    <property type="match status" value="1"/>
</dbReference>
<feature type="domain" description="PKS/mFAS DH" evidence="10">
    <location>
        <begin position="2094"/>
        <end position="2405"/>
    </location>
</feature>
<evidence type="ECO:0000256" key="1">
    <source>
        <dbReference type="ARBA" id="ARBA00022450"/>
    </source>
</evidence>
<dbReference type="Pfam" id="PF08659">
    <property type="entry name" value="KR"/>
    <property type="match status" value="2"/>
</dbReference>
<dbReference type="EMBL" id="AP022870">
    <property type="protein sequence ID" value="BCB79292.1"/>
    <property type="molecule type" value="Genomic_DNA"/>
</dbReference>
<evidence type="ECO:0000259" key="10">
    <source>
        <dbReference type="PROSITE" id="PS52019"/>
    </source>
</evidence>
<dbReference type="FunFam" id="1.10.1200.10:FF:000007">
    <property type="entry name" value="Probable polyketide synthase pks17"/>
    <property type="match status" value="2"/>
</dbReference>
<dbReference type="InterPro" id="IPR014043">
    <property type="entry name" value="Acyl_transferase_dom"/>
</dbReference>
<keyword evidence="12" id="KW-1185">Reference proteome</keyword>
<feature type="region of interest" description="Disordered" evidence="7">
    <location>
        <begin position="2177"/>
        <end position="2200"/>
    </location>
</feature>
<dbReference type="Pfam" id="PF14765">
    <property type="entry name" value="PS-DH"/>
    <property type="match status" value="1"/>
</dbReference>
<dbReference type="InterPro" id="IPR020841">
    <property type="entry name" value="PKS_Beta-ketoAc_synthase_dom"/>
</dbReference>
<dbReference type="Gene3D" id="3.30.70.3290">
    <property type="match status" value="2"/>
</dbReference>
<feature type="region of interest" description="N-terminal hotdog fold" evidence="6">
    <location>
        <begin position="2094"/>
        <end position="2218"/>
    </location>
</feature>
<dbReference type="PANTHER" id="PTHR43775">
    <property type="entry name" value="FATTY ACID SYNTHASE"/>
    <property type="match status" value="1"/>
</dbReference>
<dbReference type="Pfam" id="PF02801">
    <property type="entry name" value="Ketoacyl-synt_C"/>
    <property type="match status" value="2"/>
</dbReference>
<dbReference type="Pfam" id="PF16197">
    <property type="entry name" value="KAsynt_C_assoc"/>
    <property type="match status" value="2"/>
</dbReference>
<dbReference type="Pfam" id="PF00698">
    <property type="entry name" value="Acyl_transf_1"/>
    <property type="match status" value="2"/>
</dbReference>
<evidence type="ECO:0000313" key="11">
    <source>
        <dbReference type="EMBL" id="BCB79292.1"/>
    </source>
</evidence>
<dbReference type="Pfam" id="PF00550">
    <property type="entry name" value="PP-binding"/>
    <property type="match status" value="2"/>
</dbReference>
<dbReference type="Gene3D" id="3.40.47.10">
    <property type="match status" value="2"/>
</dbReference>
<feature type="region of interest" description="C-terminal hotdog fold" evidence="6">
    <location>
        <begin position="2230"/>
        <end position="2405"/>
    </location>
</feature>
<dbReference type="SMART" id="SM00826">
    <property type="entry name" value="PKS_DH"/>
    <property type="match status" value="2"/>
</dbReference>
<accession>A0A6F8XZK4</accession>
<dbReference type="PROSITE" id="PS52019">
    <property type="entry name" value="PKS_MFAS_DH"/>
    <property type="match status" value="1"/>
</dbReference>
<dbReference type="SUPFAM" id="SSF55048">
    <property type="entry name" value="Probable ACP-binding domain of malonyl-CoA ACP transacylase"/>
    <property type="match status" value="2"/>
</dbReference>
<keyword evidence="5" id="KW-0012">Acyltransferase</keyword>
<dbReference type="InterPro" id="IPR057326">
    <property type="entry name" value="KR_dom"/>
</dbReference>
<evidence type="ECO:0008006" key="13">
    <source>
        <dbReference type="Google" id="ProtNLM"/>
    </source>
</evidence>
<dbReference type="Proteomes" id="UP000502508">
    <property type="component" value="Chromosome"/>
</dbReference>
<dbReference type="SUPFAM" id="SSF47336">
    <property type="entry name" value="ACP-like"/>
    <property type="match status" value="2"/>
</dbReference>
<gene>
    <name evidence="11" type="ORF">Pflav_057020</name>
</gene>
<dbReference type="InterPro" id="IPR020807">
    <property type="entry name" value="PKS_DH"/>
</dbReference>